<evidence type="ECO:0000256" key="1">
    <source>
        <dbReference type="SAM" id="MobiDB-lite"/>
    </source>
</evidence>
<dbReference type="KEGG" id="mhf:MHF_0959"/>
<dbReference type="Proteomes" id="UP000007952">
    <property type="component" value="Chromosome"/>
</dbReference>
<reference key="2">
    <citation type="submission" date="2011-05" db="EMBL/GenBank/DDBJ databases">
        <title>The Genome of Mycoplasma haemofelis Strain Ohio2, a pathogenic hemoplasma of the cat.</title>
        <authorList>
            <person name="Santos A.P."/>
            <person name="Guimaraes A.M.S."/>
            <person name="SanMiguel P.J."/>
            <person name="Martin S.W."/>
            <person name="Messick J.B."/>
        </authorList>
    </citation>
    <scope>NUCLEOTIDE SEQUENCE</scope>
    <source>
        <strain>Ohio2</strain>
    </source>
</reference>
<evidence type="ECO:0000313" key="2">
    <source>
        <dbReference type="EMBL" id="AEG73216.1"/>
    </source>
</evidence>
<dbReference type="EMBL" id="CP002808">
    <property type="protein sequence ID" value="AEG73216.1"/>
    <property type="molecule type" value="Genomic_DNA"/>
</dbReference>
<organism evidence="2 3">
    <name type="scientific">Mycoplasma haemofelis (strain Ohio2)</name>
    <dbReference type="NCBI Taxonomy" id="859194"/>
    <lineage>
        <taxon>Bacteria</taxon>
        <taxon>Bacillati</taxon>
        <taxon>Mycoplasmatota</taxon>
        <taxon>Mollicutes</taxon>
        <taxon>Mycoplasmataceae</taxon>
        <taxon>Mycoplasma</taxon>
    </lineage>
</organism>
<dbReference type="HOGENOM" id="CLU_098620_0_0_14"/>
<dbReference type="AlphaFoldDB" id="F6FJ18"/>
<dbReference type="STRING" id="859194.MHF_0959"/>
<sequence length="234" mass="26516">MDAKLLGLAGSLGTAAVGGGIYFASKDSPKSTSISHLLESEKGLLLLSETTDAKWQEAWKRYRDAHKESGDNNYKDKDQWGIKDWASKQKEDSAPEEFKSECEKRAKLEVLGKDSKEYQNVKSWCTRPKKVSELLSSIGNKVLLNKDGDSGEWSKSWEEYRKHHQKQPAGSSVSYEDKDELEVSSWTTKSKETGVPTEYKTACQTKADSYIEIEKVTEDTTFKRVEKWCTKPRV</sequence>
<evidence type="ECO:0000313" key="3">
    <source>
        <dbReference type="Proteomes" id="UP000007952"/>
    </source>
</evidence>
<dbReference type="BioCyc" id="MHAE859194:G1GR7-953-MONOMER"/>
<reference evidence="2 3" key="1">
    <citation type="journal article" date="2011" name="J. Bacteriol.">
        <title>Complete genome sequences of two hemotropic Mycoplasmas, Mycoplasma haemofelis strain Ohio2 and Mycoplasma suis strain Illinois.</title>
        <authorList>
            <person name="Messick J.B."/>
            <person name="Santos A.P."/>
            <person name="Guimaraes A.M."/>
        </authorList>
    </citation>
    <scope>NUCLEOTIDE SEQUENCE [LARGE SCALE GENOMIC DNA]</scope>
    <source>
        <strain evidence="2 3">Ohio2</strain>
    </source>
</reference>
<proteinExistence type="predicted"/>
<name>F6FJ18_MYCHI</name>
<gene>
    <name evidence="2" type="ordered locus">MHF_0959</name>
</gene>
<protein>
    <submittedName>
        <fullName evidence="2">Uncharacterized protein</fullName>
    </submittedName>
</protein>
<feature type="region of interest" description="Disordered" evidence="1">
    <location>
        <begin position="160"/>
        <end position="179"/>
    </location>
</feature>
<accession>F6FJ18</accession>